<dbReference type="RefSeq" id="WP_073170139.1">
    <property type="nucleotide sequence ID" value="NZ_FRDA01000014.1"/>
</dbReference>
<evidence type="ECO:0008006" key="3">
    <source>
        <dbReference type="Google" id="ProtNLM"/>
    </source>
</evidence>
<dbReference type="STRING" id="1190415.SAMN05216593_11428"/>
<gene>
    <name evidence="1" type="ORF">SAMN05216593_11428</name>
</gene>
<sequence length="60" mass="6955">MSTGKEQLDIDDEFVAVEADETEQAPNEPAKTNLSKRRTIDNLLEERRLQKQLADYDFDL</sequence>
<dbReference type="InterPro" id="IPR058059">
    <property type="entry name" value="PA3496-like"/>
</dbReference>
<reference evidence="1 2" key="1">
    <citation type="submission" date="2016-11" db="EMBL/GenBank/DDBJ databases">
        <authorList>
            <person name="Jaros S."/>
            <person name="Januszkiewicz K."/>
            <person name="Wedrychowicz H."/>
        </authorList>
    </citation>
    <scope>NUCLEOTIDE SEQUENCE [LARGE SCALE GENOMIC DNA]</scope>
    <source>
        <strain evidence="1 2">LMG 26898</strain>
    </source>
</reference>
<dbReference type="EMBL" id="FRDA01000014">
    <property type="protein sequence ID" value="SHN21728.1"/>
    <property type="molecule type" value="Genomic_DNA"/>
</dbReference>
<dbReference type="NCBIfam" id="NF046101">
    <property type="entry name" value="PA3496_fam"/>
    <property type="match status" value="1"/>
</dbReference>
<name>A0A1M7PVX5_9PSED</name>
<dbReference type="AlphaFoldDB" id="A0A1M7PVX5"/>
<dbReference type="InterPro" id="IPR058510">
    <property type="entry name" value="DUF8197"/>
</dbReference>
<organism evidence="1 2">
    <name type="scientific">Pseudomonas asturiensis</name>
    <dbReference type="NCBI Taxonomy" id="1190415"/>
    <lineage>
        <taxon>Bacteria</taxon>
        <taxon>Pseudomonadati</taxon>
        <taxon>Pseudomonadota</taxon>
        <taxon>Gammaproteobacteria</taxon>
        <taxon>Pseudomonadales</taxon>
        <taxon>Pseudomonadaceae</taxon>
        <taxon>Pseudomonas</taxon>
    </lineage>
</organism>
<accession>A0A1M7PVX5</accession>
<evidence type="ECO:0000313" key="2">
    <source>
        <dbReference type="Proteomes" id="UP000183983"/>
    </source>
</evidence>
<protein>
    <recommendedName>
        <fullName evidence="3">Leucyl-tRNA synthetase</fullName>
    </recommendedName>
</protein>
<evidence type="ECO:0000313" key="1">
    <source>
        <dbReference type="EMBL" id="SHN21728.1"/>
    </source>
</evidence>
<dbReference type="Proteomes" id="UP000183983">
    <property type="component" value="Unassembled WGS sequence"/>
</dbReference>
<proteinExistence type="predicted"/>
<dbReference type="Pfam" id="PF26620">
    <property type="entry name" value="DUF8197"/>
    <property type="match status" value="1"/>
</dbReference>
<dbReference type="OrthoDB" id="7030750at2"/>